<keyword evidence="1" id="KW-0472">Membrane</keyword>
<keyword evidence="1" id="KW-0812">Transmembrane</keyword>
<dbReference type="EMBL" id="CP043617">
    <property type="protein sequence ID" value="QFR48811.1"/>
    <property type="molecule type" value="Genomic_DNA"/>
</dbReference>
<keyword evidence="1" id="KW-1133">Transmembrane helix</keyword>
<evidence type="ECO:0000313" key="3">
    <source>
        <dbReference type="Proteomes" id="UP000326944"/>
    </source>
</evidence>
<organism evidence="2 3">
    <name type="scientific">Sulfurimonas lithotrophica</name>
    <dbReference type="NCBI Taxonomy" id="2590022"/>
    <lineage>
        <taxon>Bacteria</taxon>
        <taxon>Pseudomonadati</taxon>
        <taxon>Campylobacterota</taxon>
        <taxon>Epsilonproteobacteria</taxon>
        <taxon>Campylobacterales</taxon>
        <taxon>Sulfurimonadaceae</taxon>
        <taxon>Sulfurimonas</taxon>
    </lineage>
</organism>
<protein>
    <submittedName>
        <fullName evidence="2">Uncharacterized protein</fullName>
    </submittedName>
</protein>
<dbReference type="Proteomes" id="UP000326944">
    <property type="component" value="Chromosome"/>
</dbReference>
<sequence length="89" mass="10977">MENKMHNSLIKNMDMILLWMLLLIELNDLYILLKSSRNITFFDIVFNMWFLILILIIYRLYKKENLFDIIIEELNFKHKPNNKNEENLK</sequence>
<feature type="transmembrane region" description="Helical" evidence="1">
    <location>
        <begin position="39"/>
        <end position="61"/>
    </location>
</feature>
<dbReference type="AlphaFoldDB" id="A0A5P8NZK7"/>
<accession>A0A5P8NZK7</accession>
<evidence type="ECO:0000256" key="1">
    <source>
        <dbReference type="SAM" id="Phobius"/>
    </source>
</evidence>
<keyword evidence="3" id="KW-1185">Reference proteome</keyword>
<proteinExistence type="predicted"/>
<dbReference type="KEGG" id="sulg:FJR48_03375"/>
<evidence type="ECO:0000313" key="2">
    <source>
        <dbReference type="EMBL" id="QFR48811.1"/>
    </source>
</evidence>
<feature type="transmembrane region" description="Helical" evidence="1">
    <location>
        <begin position="12"/>
        <end position="33"/>
    </location>
</feature>
<gene>
    <name evidence="2" type="ORF">FJR48_03375</name>
</gene>
<reference evidence="2 3" key="1">
    <citation type="submission" date="2019-09" db="EMBL/GenBank/DDBJ databases">
        <title>Sulfurimonas gotlandica sp. nov., a chemoautotrophic and psychrotolerant epsilonproteobacterium isolated from a pelagic redoxcline, and an emended description of the genus Sulfurimonas.</title>
        <authorList>
            <person name="Wang S."/>
            <person name="Jiang L."/>
            <person name="Shao S."/>
        </authorList>
    </citation>
    <scope>NUCLEOTIDE SEQUENCE [LARGE SCALE GENOMIC DNA]</scope>
    <source>
        <strain evidence="2 3">GYSZ_1</strain>
    </source>
</reference>
<name>A0A5P8NZK7_9BACT</name>
<dbReference type="RefSeq" id="WP_152306754.1">
    <property type="nucleotide sequence ID" value="NZ_CP043617.1"/>
</dbReference>